<dbReference type="EMBL" id="JAAWVT010000007">
    <property type="protein sequence ID" value="NKG21965.1"/>
    <property type="molecule type" value="Genomic_DNA"/>
</dbReference>
<name>A0ABX1G8V1_9MICC</name>
<evidence type="ECO:0000313" key="1">
    <source>
        <dbReference type="EMBL" id="NKG21965.1"/>
    </source>
</evidence>
<reference evidence="1 2" key="1">
    <citation type="submission" date="2020-04" db="EMBL/GenBank/DDBJ databases">
        <title>Paeniglutamicibacter sp. ANT13_2, a novel actinomycete isolated from sediment in Antarctica.</title>
        <authorList>
            <person name="Sakdapetsiri C."/>
            <person name="Pinyakong O."/>
        </authorList>
    </citation>
    <scope>NUCLEOTIDE SEQUENCE [LARGE SCALE GENOMIC DNA]</scope>
    <source>
        <strain evidence="1 2">ANT13_2</strain>
    </source>
</reference>
<accession>A0ABX1G8V1</accession>
<protein>
    <submittedName>
        <fullName evidence="1">Uncharacterized protein</fullName>
    </submittedName>
</protein>
<comment type="caution">
    <text evidence="1">The sequence shown here is derived from an EMBL/GenBank/DDBJ whole genome shotgun (WGS) entry which is preliminary data.</text>
</comment>
<evidence type="ECO:0000313" key="2">
    <source>
        <dbReference type="Proteomes" id="UP000746595"/>
    </source>
</evidence>
<proteinExistence type="predicted"/>
<keyword evidence="2" id="KW-1185">Reference proteome</keyword>
<dbReference type="RefSeq" id="WP_168152764.1">
    <property type="nucleotide sequence ID" value="NZ_JAAWVT010000007.1"/>
</dbReference>
<dbReference type="Proteomes" id="UP000746595">
    <property type="component" value="Unassembled WGS sequence"/>
</dbReference>
<organism evidence="1 2">
    <name type="scientific">Paeniglutamicibacter terrestris</name>
    <dbReference type="NCBI Taxonomy" id="2723403"/>
    <lineage>
        <taxon>Bacteria</taxon>
        <taxon>Bacillati</taxon>
        <taxon>Actinomycetota</taxon>
        <taxon>Actinomycetes</taxon>
        <taxon>Micrococcales</taxon>
        <taxon>Micrococcaceae</taxon>
        <taxon>Paeniglutamicibacter</taxon>
    </lineage>
</organism>
<sequence>MKHGLIHEDPDHFREMVTEFKNHGVAPSFLAQESKYVIPHPLRVPAGIAGGSPCTALNGVDGTAVNAEVREAVTGRQKLAWAVEKNLSSRAEYRQLRGGQNGAFEHLPVQQYWQREHSPSMLVSAR</sequence>
<gene>
    <name evidence="1" type="ORF">HED64_14780</name>
</gene>